<evidence type="ECO:0000313" key="1">
    <source>
        <dbReference type="EMBL" id="CAG6788562.1"/>
    </source>
</evidence>
<dbReference type="AlphaFoldDB" id="A0A8D9FFV2"/>
<sequence>MYESFFQVLSLYQELDQWTNALLKVIMILNKNFGVVEKRRRDNEFNNTNPQTQRYPKFWLLIYQDNQNYVSNVSSPPNYDFYTICLVYPIIKTKKIRIDILKGFIR</sequence>
<organism evidence="1">
    <name type="scientific">Cacopsylla melanoneura</name>
    <dbReference type="NCBI Taxonomy" id="428564"/>
    <lineage>
        <taxon>Eukaryota</taxon>
        <taxon>Metazoa</taxon>
        <taxon>Ecdysozoa</taxon>
        <taxon>Arthropoda</taxon>
        <taxon>Hexapoda</taxon>
        <taxon>Insecta</taxon>
        <taxon>Pterygota</taxon>
        <taxon>Neoptera</taxon>
        <taxon>Paraneoptera</taxon>
        <taxon>Hemiptera</taxon>
        <taxon>Sternorrhyncha</taxon>
        <taxon>Psylloidea</taxon>
        <taxon>Psyllidae</taxon>
        <taxon>Psyllinae</taxon>
        <taxon>Cacopsylla</taxon>
    </lineage>
</organism>
<name>A0A8D9FFV2_9HEMI</name>
<dbReference type="EMBL" id="HBUF01660703">
    <property type="protein sequence ID" value="CAG6788562.1"/>
    <property type="molecule type" value="Transcribed_RNA"/>
</dbReference>
<proteinExistence type="predicted"/>
<reference evidence="1" key="1">
    <citation type="submission" date="2021-05" db="EMBL/GenBank/DDBJ databases">
        <authorList>
            <person name="Alioto T."/>
            <person name="Alioto T."/>
            <person name="Gomez Garrido J."/>
        </authorList>
    </citation>
    <scope>NUCLEOTIDE SEQUENCE</scope>
</reference>
<accession>A0A8D9FFV2</accession>
<protein>
    <submittedName>
        <fullName evidence="1">Uncharacterized protein</fullName>
    </submittedName>
</protein>